<dbReference type="InterPro" id="IPR047801">
    <property type="entry name" value="Peptidase_C45"/>
</dbReference>
<reference evidence="3" key="1">
    <citation type="submission" date="2025-08" db="UniProtKB">
        <authorList>
            <consortium name="RefSeq"/>
        </authorList>
    </citation>
    <scope>IDENTIFICATION</scope>
    <source>
        <tissue evidence="3">Testes</tissue>
    </source>
</reference>
<dbReference type="GeneID" id="100377735"/>
<keyword evidence="2" id="KW-1185">Reference proteome</keyword>
<feature type="domain" description="Peptidase C45 hydrolase" evidence="1">
    <location>
        <begin position="118"/>
        <end position="346"/>
    </location>
</feature>
<proteinExistence type="predicted"/>
<dbReference type="Gene3D" id="3.60.60.10">
    <property type="entry name" value="Penicillin V Acylase, Chain A"/>
    <property type="match status" value="1"/>
</dbReference>
<organism evidence="2 3">
    <name type="scientific">Saccoglossus kowalevskii</name>
    <name type="common">Acorn worm</name>
    <dbReference type="NCBI Taxonomy" id="10224"/>
    <lineage>
        <taxon>Eukaryota</taxon>
        <taxon>Metazoa</taxon>
        <taxon>Hemichordata</taxon>
        <taxon>Enteropneusta</taxon>
        <taxon>Harrimaniidae</taxon>
        <taxon>Saccoglossus</taxon>
    </lineage>
</organism>
<dbReference type="NCBIfam" id="NF040521">
    <property type="entry name" value="C45_proenzyme"/>
    <property type="match status" value="1"/>
</dbReference>
<dbReference type="InterPro" id="IPR047794">
    <property type="entry name" value="C45_proenzyme-like"/>
</dbReference>
<dbReference type="Pfam" id="PF03417">
    <property type="entry name" value="AAT"/>
    <property type="match status" value="1"/>
</dbReference>
<dbReference type="InterPro" id="IPR005079">
    <property type="entry name" value="Peptidase_C45_hydrolase"/>
</dbReference>
<evidence type="ECO:0000313" key="3">
    <source>
        <dbReference type="RefSeq" id="XP_006819492.1"/>
    </source>
</evidence>
<dbReference type="RefSeq" id="XP_006819492.1">
    <property type="nucleotide sequence ID" value="XM_006819429.1"/>
</dbReference>
<evidence type="ECO:0000259" key="1">
    <source>
        <dbReference type="Pfam" id="PF03417"/>
    </source>
</evidence>
<sequence>MAIPMIFVRGSNYEVGYQIGNTFKSSIQKTIDMDAVDNYKIPNVEEIYKAYLNTVNSIYPHYVDEVRGISDGAQVSFKHLFLGLIGPELTALTGRHPFEVNSNAEGCTDLVLITETQKILSHSEDTTGVMCSGYIIQAVISPSRTNSKEEKFTAYVDPGMLPGNTFGFNTHGLIFTGNMLFQKDITCIKSIPRKFITRALLSATNIDDAVHIMEQLPGVASGFNINVGCIGKGDDSARLYSIEIAHCPTGSKVDVQEYTGFDYHVNMYKRIDTLHYVDDSSIHRMRRIDEMPTPSNITDILNIMSDEKDVLYPIFRNGNPPDSYVTASIGVFDLIKKELYVFKEKPDKYNYVPICIISLQPNMNVVT</sequence>
<dbReference type="PANTHER" id="PTHR34180:SF1">
    <property type="entry name" value="BETA-ALANYL-DOPAMINE_CARCININE HYDROLASE"/>
    <property type="match status" value="1"/>
</dbReference>
<evidence type="ECO:0000313" key="2">
    <source>
        <dbReference type="Proteomes" id="UP000694865"/>
    </source>
</evidence>
<name>A0ABM0MHK1_SACKO</name>
<protein>
    <submittedName>
        <fullName evidence="3">Uncharacterized protein LOC100377735</fullName>
    </submittedName>
</protein>
<dbReference type="Gene3D" id="1.10.10.2120">
    <property type="match status" value="1"/>
</dbReference>
<accession>A0ABM0MHK1</accession>
<dbReference type="Proteomes" id="UP000694865">
    <property type="component" value="Unplaced"/>
</dbReference>
<dbReference type="PANTHER" id="PTHR34180">
    <property type="entry name" value="PEPTIDASE C45"/>
    <property type="match status" value="1"/>
</dbReference>
<gene>
    <name evidence="3" type="primary">LOC100377735</name>
</gene>